<comment type="caution">
    <text evidence="3">The sequence shown here is derived from an EMBL/GenBank/DDBJ whole genome shotgun (WGS) entry which is preliminary data.</text>
</comment>
<feature type="domain" description="Uncharacterized protein TP-0789" evidence="2">
    <location>
        <begin position="81"/>
        <end position="263"/>
    </location>
</feature>
<keyword evidence="1" id="KW-0732">Signal</keyword>
<accession>A0AAW6U362</accession>
<proteinExistence type="predicted"/>
<organism evidence="3 4">
    <name type="scientific">Anaerobaca lacustris</name>
    <dbReference type="NCBI Taxonomy" id="3044600"/>
    <lineage>
        <taxon>Bacteria</taxon>
        <taxon>Pseudomonadati</taxon>
        <taxon>Planctomycetota</taxon>
        <taxon>Phycisphaerae</taxon>
        <taxon>Sedimentisphaerales</taxon>
        <taxon>Anaerobacaceae</taxon>
        <taxon>Anaerobaca</taxon>
    </lineage>
</organism>
<feature type="chain" id="PRO_5043431592" evidence="1">
    <location>
        <begin position="24"/>
        <end position="266"/>
    </location>
</feature>
<dbReference type="RefSeq" id="WP_349246323.1">
    <property type="nucleotide sequence ID" value="NZ_JASCXX010000026.1"/>
</dbReference>
<reference evidence="3" key="1">
    <citation type="submission" date="2023-05" db="EMBL/GenBank/DDBJ databases">
        <title>Anaerotaeda fermentans gen. nov., sp. nov., a novel anaerobic planctomycete of the new family within the order Sedimentisphaerales isolated from Taman Peninsula, Russia.</title>
        <authorList>
            <person name="Khomyakova M.A."/>
            <person name="Merkel A.Y."/>
            <person name="Slobodkin A.I."/>
        </authorList>
    </citation>
    <scope>NUCLEOTIDE SEQUENCE</scope>
    <source>
        <strain evidence="3">M17dextr</strain>
    </source>
</reference>
<protein>
    <submittedName>
        <fullName evidence="3">Outer membrane lipoprotein-sorting protein</fullName>
    </submittedName>
</protein>
<evidence type="ECO:0000313" key="3">
    <source>
        <dbReference type="EMBL" id="MDI6450914.1"/>
    </source>
</evidence>
<dbReference type="Proteomes" id="UP001431776">
    <property type="component" value="Unassembled WGS sequence"/>
</dbReference>
<gene>
    <name evidence="3" type="ORF">QJ522_17775</name>
</gene>
<evidence type="ECO:0000256" key="1">
    <source>
        <dbReference type="SAM" id="SignalP"/>
    </source>
</evidence>
<name>A0AAW6U362_9BACT</name>
<keyword evidence="3" id="KW-0449">Lipoprotein</keyword>
<dbReference type="CDD" id="cd16329">
    <property type="entry name" value="LolA_like"/>
    <property type="match status" value="1"/>
</dbReference>
<dbReference type="EMBL" id="JASCXX010000026">
    <property type="protein sequence ID" value="MDI6450914.1"/>
    <property type="molecule type" value="Genomic_DNA"/>
</dbReference>
<evidence type="ECO:0000313" key="4">
    <source>
        <dbReference type="Proteomes" id="UP001431776"/>
    </source>
</evidence>
<sequence length="266" mass="30940">MRYGTCAWAVALMALGAARLLPAAEPSPEERGLAIATEADRRERGYGDSTANLRMVLRNKQGQTSERELRIRTLEVENDGTRSLCIFDTPPDVKGTILLTHAHKEADDDQWLFLPALRRIRRIAAQNKSGSFMGSEFSYEDIATQELGKHTYRWLRDEVYDGNDCYVIERTPVDKANSGYSRQVAWLDKEHYRTWKVDYYDRKNDLLKTLTFKDYRKYAERFWRATRMDMVNHQTGKSTILTWSDFTFGTGLREIDFDRNSLTLLR</sequence>
<dbReference type="InterPro" id="IPR033399">
    <property type="entry name" value="TP_0789-like"/>
</dbReference>
<keyword evidence="4" id="KW-1185">Reference proteome</keyword>
<evidence type="ECO:0000259" key="2">
    <source>
        <dbReference type="Pfam" id="PF17131"/>
    </source>
</evidence>
<feature type="signal peptide" evidence="1">
    <location>
        <begin position="1"/>
        <end position="23"/>
    </location>
</feature>
<dbReference type="Gene3D" id="2.50.20.10">
    <property type="entry name" value="Lipoprotein localisation LolA/LolB/LppX"/>
    <property type="match status" value="1"/>
</dbReference>
<dbReference type="Pfam" id="PF17131">
    <property type="entry name" value="LolA_like"/>
    <property type="match status" value="1"/>
</dbReference>
<dbReference type="AlphaFoldDB" id="A0AAW6U362"/>